<name>A0A0P9FB44_RHOGW</name>
<organism evidence="5 6">
    <name type="scientific">Rhodotorula graminis (strain WP1)</name>
    <dbReference type="NCBI Taxonomy" id="578459"/>
    <lineage>
        <taxon>Eukaryota</taxon>
        <taxon>Fungi</taxon>
        <taxon>Dikarya</taxon>
        <taxon>Basidiomycota</taxon>
        <taxon>Pucciniomycotina</taxon>
        <taxon>Microbotryomycetes</taxon>
        <taxon>Sporidiobolales</taxon>
        <taxon>Sporidiobolaceae</taxon>
        <taxon>Rhodotorula</taxon>
    </lineage>
</organism>
<gene>
    <name evidence="5" type="ORF">RHOBADRAFT_3644</name>
</gene>
<evidence type="ECO:0000313" key="5">
    <source>
        <dbReference type="EMBL" id="KPV72862.1"/>
    </source>
</evidence>
<evidence type="ECO:0000256" key="3">
    <source>
        <dbReference type="ARBA" id="ARBA00023274"/>
    </source>
</evidence>
<sequence length="50" mass="5982">QVRTAVYGAEYQPSQVRRKRKHGFLVRKKSKTGRRTLARRWAKGRKFLSH</sequence>
<feature type="non-terminal residue" evidence="5">
    <location>
        <position position="50"/>
    </location>
</feature>
<dbReference type="Gene3D" id="1.10.287.3980">
    <property type="match status" value="1"/>
</dbReference>
<evidence type="ECO:0000256" key="2">
    <source>
        <dbReference type="ARBA" id="ARBA00022980"/>
    </source>
</evidence>
<keyword evidence="2" id="KW-0689">Ribosomal protein</keyword>
<dbReference type="GO" id="GO:0003735">
    <property type="term" value="F:structural constituent of ribosome"/>
    <property type="evidence" value="ECO:0007669"/>
    <property type="project" value="InterPro"/>
</dbReference>
<dbReference type="STRING" id="578459.A0A0P9FB44"/>
<dbReference type="GeneID" id="28973801"/>
<feature type="non-terminal residue" evidence="5">
    <location>
        <position position="1"/>
    </location>
</feature>
<dbReference type="PANTHER" id="PTHR14503">
    <property type="entry name" value="MITOCHONDRIAL RIBOSOMAL PROTEIN 34 FAMILY MEMBER"/>
    <property type="match status" value="1"/>
</dbReference>
<dbReference type="Proteomes" id="UP000053890">
    <property type="component" value="Unassembled WGS sequence"/>
</dbReference>
<dbReference type="PANTHER" id="PTHR14503:SF4">
    <property type="entry name" value="LARGE RIBOSOMAL SUBUNIT PROTEIN BL34M"/>
    <property type="match status" value="1"/>
</dbReference>
<dbReference type="GO" id="GO:0006412">
    <property type="term" value="P:translation"/>
    <property type="evidence" value="ECO:0007669"/>
    <property type="project" value="InterPro"/>
</dbReference>
<dbReference type="AlphaFoldDB" id="A0A0P9FB44"/>
<keyword evidence="6" id="KW-1185">Reference proteome</keyword>
<proteinExistence type="inferred from homology"/>
<evidence type="ECO:0000256" key="4">
    <source>
        <dbReference type="ARBA" id="ARBA00035274"/>
    </source>
</evidence>
<protein>
    <recommendedName>
        <fullName evidence="4">Large ribosomal subunit protein bL34m</fullName>
    </recommendedName>
</protein>
<dbReference type="OrthoDB" id="431691at2759"/>
<dbReference type="GO" id="GO:0005762">
    <property type="term" value="C:mitochondrial large ribosomal subunit"/>
    <property type="evidence" value="ECO:0007669"/>
    <property type="project" value="TreeGrafter"/>
</dbReference>
<dbReference type="RefSeq" id="XP_018268911.1">
    <property type="nucleotide sequence ID" value="XM_018413352.2"/>
</dbReference>
<accession>A0A0P9FB44</accession>
<dbReference type="Pfam" id="PF00468">
    <property type="entry name" value="Ribosomal_L34"/>
    <property type="match status" value="1"/>
</dbReference>
<evidence type="ECO:0000313" key="6">
    <source>
        <dbReference type="Proteomes" id="UP000053890"/>
    </source>
</evidence>
<dbReference type="OMA" id="WCKRIST"/>
<keyword evidence="3" id="KW-0687">Ribonucleoprotein</keyword>
<reference evidence="5 6" key="1">
    <citation type="journal article" date="2015" name="Front. Microbiol.">
        <title>Genome sequence of the plant growth promoting endophytic yeast Rhodotorula graminis WP1.</title>
        <authorList>
            <person name="Firrincieli A."/>
            <person name="Otillar R."/>
            <person name="Salamov A."/>
            <person name="Schmutz J."/>
            <person name="Khan Z."/>
            <person name="Redman R.S."/>
            <person name="Fleck N.D."/>
            <person name="Lindquist E."/>
            <person name="Grigoriev I.V."/>
            <person name="Doty S.L."/>
        </authorList>
    </citation>
    <scope>NUCLEOTIDE SEQUENCE [LARGE SCALE GENOMIC DNA]</scope>
    <source>
        <strain evidence="5 6">WP1</strain>
    </source>
</reference>
<dbReference type="FunFam" id="1.10.287.3980:FF:000001">
    <property type="entry name" value="Mitochondrial ribosomal protein L34"/>
    <property type="match status" value="1"/>
</dbReference>
<evidence type="ECO:0000256" key="1">
    <source>
        <dbReference type="ARBA" id="ARBA00010111"/>
    </source>
</evidence>
<dbReference type="EMBL" id="KQ474085">
    <property type="protein sequence ID" value="KPV72862.1"/>
    <property type="molecule type" value="Genomic_DNA"/>
</dbReference>
<comment type="similarity">
    <text evidence="1">Belongs to the bacterial ribosomal protein bL34 family.</text>
</comment>
<dbReference type="NCBIfam" id="TIGR01030">
    <property type="entry name" value="rpmH_bact"/>
    <property type="match status" value="1"/>
</dbReference>
<dbReference type="InterPro" id="IPR000271">
    <property type="entry name" value="Ribosomal_bL34"/>
</dbReference>